<feature type="domain" description="AB hydrolase-1" evidence="1">
    <location>
        <begin position="39"/>
        <end position="282"/>
    </location>
</feature>
<dbReference type="GO" id="GO:0016020">
    <property type="term" value="C:membrane"/>
    <property type="evidence" value="ECO:0007669"/>
    <property type="project" value="TreeGrafter"/>
</dbReference>
<dbReference type="Pfam" id="PF00561">
    <property type="entry name" value="Abhydrolase_1"/>
    <property type="match status" value="1"/>
</dbReference>
<dbReference type="GO" id="GO:0046464">
    <property type="term" value="P:acylglycerol catabolic process"/>
    <property type="evidence" value="ECO:0007669"/>
    <property type="project" value="TreeGrafter"/>
</dbReference>
<comment type="caution">
    <text evidence="2">The sequence shown here is derived from an EMBL/GenBank/DDBJ whole genome shotgun (WGS) entry which is preliminary data.</text>
</comment>
<dbReference type="InterPro" id="IPR050266">
    <property type="entry name" value="AB_hydrolase_sf"/>
</dbReference>
<protein>
    <submittedName>
        <fullName evidence="2">Pimeloyl-ACP methyl ester carboxylesterase</fullName>
    </submittedName>
</protein>
<reference evidence="2 3" key="1">
    <citation type="submission" date="2019-07" db="EMBL/GenBank/DDBJ databases">
        <title>Genome sequencing of lignin-degrading bacterial isolates.</title>
        <authorList>
            <person name="Gladden J."/>
        </authorList>
    </citation>
    <scope>NUCLEOTIDE SEQUENCE [LARGE SCALE GENOMIC DNA]</scope>
    <source>
        <strain evidence="2 3">J45</strain>
    </source>
</reference>
<sequence length="330" mass="34426">MAEPTSSTDPNTIARVTVVADDGVPLATTVTGSRDAGLTLVCLHGHCQDAASWDAVCESVDLPGLRIVRYDQRGHGRSGTGDVTACTVSGMADDLDAVLRTLAPDGPVVLAGYSMGGMVALSYVRRHPDAVGDRIVGVGLFATAASGLADGGIGRYLRHPAAFIVHRAVSRAPRVMELSKRAGGRVCTVAARRRTEESWLRVVGSALSNETSVVTWSRLLADFAVLDESAALDVLARVPVVVAAGTEDVFVPLSLSEMMTARLPHANLVRFVGAGHRVLADRPQEVAGALSDLLGHVRALDPVGLDPVGLDPVGLDPVGLAQREPTRVAS</sequence>
<dbReference type="EMBL" id="VLJT01000001">
    <property type="protein sequence ID" value="TWH25211.1"/>
    <property type="molecule type" value="Genomic_DNA"/>
</dbReference>
<dbReference type="GO" id="GO:0047372">
    <property type="term" value="F:monoacylglycerol lipase activity"/>
    <property type="evidence" value="ECO:0007669"/>
    <property type="project" value="TreeGrafter"/>
</dbReference>
<evidence type="ECO:0000313" key="3">
    <source>
        <dbReference type="Proteomes" id="UP000317573"/>
    </source>
</evidence>
<dbReference type="Proteomes" id="UP000317573">
    <property type="component" value="Unassembled WGS sequence"/>
</dbReference>
<dbReference type="PRINTS" id="PR00111">
    <property type="entry name" value="ABHYDROLASE"/>
</dbReference>
<dbReference type="PANTHER" id="PTHR43798:SF33">
    <property type="entry name" value="HYDROLASE, PUTATIVE (AFU_ORTHOLOGUE AFUA_2G14860)-RELATED"/>
    <property type="match status" value="1"/>
</dbReference>
<accession>A0A562EUB0</accession>
<gene>
    <name evidence="2" type="ORF">L618_000100006670</name>
</gene>
<name>A0A562EUB0_RHORH</name>
<dbReference type="InterPro" id="IPR029058">
    <property type="entry name" value="AB_hydrolase_fold"/>
</dbReference>
<dbReference type="InterPro" id="IPR000073">
    <property type="entry name" value="AB_hydrolase_1"/>
</dbReference>
<dbReference type="SUPFAM" id="SSF53474">
    <property type="entry name" value="alpha/beta-Hydrolases"/>
    <property type="match status" value="1"/>
</dbReference>
<proteinExistence type="predicted"/>
<organism evidence="2 3">
    <name type="scientific">Rhodococcus rhodochrous J45</name>
    <dbReference type="NCBI Taxonomy" id="935266"/>
    <lineage>
        <taxon>Bacteria</taxon>
        <taxon>Bacillati</taxon>
        <taxon>Actinomycetota</taxon>
        <taxon>Actinomycetes</taxon>
        <taxon>Mycobacteriales</taxon>
        <taxon>Nocardiaceae</taxon>
        <taxon>Rhodococcus</taxon>
    </lineage>
</organism>
<dbReference type="PANTHER" id="PTHR43798">
    <property type="entry name" value="MONOACYLGLYCEROL LIPASE"/>
    <property type="match status" value="1"/>
</dbReference>
<dbReference type="Gene3D" id="3.40.50.1820">
    <property type="entry name" value="alpha/beta hydrolase"/>
    <property type="match status" value="1"/>
</dbReference>
<evidence type="ECO:0000313" key="2">
    <source>
        <dbReference type="EMBL" id="TWH25211.1"/>
    </source>
</evidence>
<evidence type="ECO:0000259" key="1">
    <source>
        <dbReference type="Pfam" id="PF00561"/>
    </source>
</evidence>
<dbReference type="AlphaFoldDB" id="A0A562EUB0"/>